<feature type="transmembrane region" description="Helical" evidence="1">
    <location>
        <begin position="314"/>
        <end position="336"/>
    </location>
</feature>
<keyword evidence="1" id="KW-0472">Membrane</keyword>
<feature type="transmembrane region" description="Helical" evidence="1">
    <location>
        <begin position="397"/>
        <end position="420"/>
    </location>
</feature>
<reference evidence="2" key="1">
    <citation type="submission" date="2022-12" db="EMBL/GenBank/DDBJ databases">
        <title>Paraconexibacter alkalitolerans sp. nov. and Baekduia alba sp. nov., isolated from soil and emended description of the genera Paraconexibacter (Chun et al., 2020) and Baekduia (An et al., 2020).</title>
        <authorList>
            <person name="Vieira S."/>
            <person name="Huber K.J."/>
            <person name="Geppert A."/>
            <person name="Wolf J."/>
            <person name="Neumann-Schaal M."/>
            <person name="Muesken M."/>
            <person name="Overmann J."/>
        </authorList>
    </citation>
    <scope>NUCLEOTIDE SEQUENCE</scope>
    <source>
        <strain evidence="2">AEG42_29</strain>
    </source>
</reference>
<accession>A0AAU7B007</accession>
<feature type="transmembrane region" description="Helical" evidence="1">
    <location>
        <begin position="440"/>
        <end position="467"/>
    </location>
</feature>
<feature type="transmembrane region" description="Helical" evidence="1">
    <location>
        <begin position="206"/>
        <end position="227"/>
    </location>
</feature>
<feature type="transmembrane region" description="Helical" evidence="1">
    <location>
        <begin position="282"/>
        <end position="302"/>
    </location>
</feature>
<evidence type="ECO:0008006" key="3">
    <source>
        <dbReference type="Google" id="ProtNLM"/>
    </source>
</evidence>
<dbReference type="AlphaFoldDB" id="A0AAU7B007"/>
<feature type="transmembrane region" description="Helical" evidence="1">
    <location>
        <begin position="247"/>
        <end position="270"/>
    </location>
</feature>
<name>A0AAU7B007_9ACTN</name>
<dbReference type="Gene3D" id="1.20.1740.10">
    <property type="entry name" value="Amino acid/polyamine transporter I"/>
    <property type="match status" value="1"/>
</dbReference>
<feature type="transmembrane region" description="Helical" evidence="1">
    <location>
        <begin position="742"/>
        <end position="767"/>
    </location>
</feature>
<sequence>MSDDAFGALFDRERLLGGRPARRAATLLFLIESRTARLTAQARQAMQKLVTREAAQARELAFLEAFATGREPPLRPTVQDLERHAPQWAPLVARNPRVQAALAHRIAEKYALPRDRVPAIRAALGLDDPAVVAAYTALFDRPLDTIYATRLGLGERRRWASVRLGARFDALSPFWTAYALTLTETVGSTIVALPIAVATIGPLPAVAVLVILGLINVLTVALMADALTRTRTIRFGDAYVGRVVSDLLGSTGAVVLTVGLVAICLLGMVADYIGVSTTLGSAFGVPELVFVIALFAVELWYLRRGSIDATVTSALIVGALNIALILLLCAIAFVHVDPPNLSHVELPFVGDGDADVSSLGLVFGVTFTAYFGHLSVSNCARVVLTRDPSGAALVRGVVAAQLTAIVLYVLFVVAVAGAVAPDVLGAEEGTALTPLADEAGPLVLALGGILVVLGMGMASIHSGLALFSLVQERLPSRAGLTVVLPRRGARVLLHTRSRKDRVAVALTYLGSAPGDRARLRLEVAAAGRTTRVEATTAGEWTPFAAGPLRHLGERGLELRVVVLAADEHELRAEVAGNMRVGYEGEWDSAGVGLAEVLALPDVDAELLATVMRAGDLTAAAAAAATAADEGAVATRLEALAAQGLLLQTFRGGERRYAARAGHRRGGRLSNEVWSALRGDDAGEDGGGPVVAGASAARRGDGLRTRARELVAGDRGRLLAGVSPVVAVFAAAAWQSTSGEVSLAGVLSVLGVIVVALLAGLFPVLLCVAARQKGELPAWGYRVPTQRVVLAAVYAFSLGAVLLHGLVLWDDAPRRVAAIGVSVLSVLMTVSMVRRGAFAPQAAIELREDPTDGTASFGVVVAGTPTPAAVRWTSAGGEQSAHGSRGHIGDFAAVQELTLTPDWGPGPAPEALRVWVHRVTAEGGSEPLPVTVRLDGHDVDGVPPADDGTLLVPLAGRPVTVTIVRTR</sequence>
<feature type="transmembrane region" description="Helical" evidence="1">
    <location>
        <begin position="787"/>
        <end position="808"/>
    </location>
</feature>
<dbReference type="RefSeq" id="WP_354698516.1">
    <property type="nucleotide sequence ID" value="NZ_CP114014.1"/>
</dbReference>
<organism evidence="2">
    <name type="scientific">Paraconexibacter sp. AEG42_29</name>
    <dbReference type="NCBI Taxonomy" id="2997339"/>
    <lineage>
        <taxon>Bacteria</taxon>
        <taxon>Bacillati</taxon>
        <taxon>Actinomycetota</taxon>
        <taxon>Thermoleophilia</taxon>
        <taxon>Solirubrobacterales</taxon>
        <taxon>Paraconexibacteraceae</taxon>
        <taxon>Paraconexibacter</taxon>
    </lineage>
</organism>
<protein>
    <recommendedName>
        <fullName evidence="3">Amino acid transporter</fullName>
    </recommendedName>
</protein>
<keyword evidence="1" id="KW-1133">Transmembrane helix</keyword>
<feature type="transmembrane region" description="Helical" evidence="1">
    <location>
        <begin position="717"/>
        <end position="736"/>
    </location>
</feature>
<feature type="transmembrane region" description="Helical" evidence="1">
    <location>
        <begin position="356"/>
        <end position="376"/>
    </location>
</feature>
<dbReference type="EMBL" id="CP114014">
    <property type="protein sequence ID" value="XAY07317.1"/>
    <property type="molecule type" value="Genomic_DNA"/>
</dbReference>
<gene>
    <name evidence="2" type="ORF">DSM112329_04198</name>
</gene>
<keyword evidence="1" id="KW-0812">Transmembrane</keyword>
<evidence type="ECO:0000256" key="1">
    <source>
        <dbReference type="SAM" id="Phobius"/>
    </source>
</evidence>
<proteinExistence type="predicted"/>
<evidence type="ECO:0000313" key="2">
    <source>
        <dbReference type="EMBL" id="XAY07317.1"/>
    </source>
</evidence>
<dbReference type="KEGG" id="parq:DSM112329_04198"/>
<feature type="transmembrane region" description="Helical" evidence="1">
    <location>
        <begin position="814"/>
        <end position="832"/>
    </location>
</feature>